<accession>A0A0K2U7Q9</accession>
<name>A0A0K2U7Q9_LEPSM</name>
<evidence type="ECO:0000313" key="1">
    <source>
        <dbReference type="EMBL" id="CDW34085.1"/>
    </source>
</evidence>
<dbReference type="EMBL" id="HACA01016724">
    <property type="protein sequence ID" value="CDW34085.1"/>
    <property type="molecule type" value="Transcribed_RNA"/>
</dbReference>
<proteinExistence type="predicted"/>
<organism evidence="1">
    <name type="scientific">Lepeophtheirus salmonis</name>
    <name type="common">Salmon louse</name>
    <name type="synonym">Caligus salmonis</name>
    <dbReference type="NCBI Taxonomy" id="72036"/>
    <lineage>
        <taxon>Eukaryota</taxon>
        <taxon>Metazoa</taxon>
        <taxon>Ecdysozoa</taxon>
        <taxon>Arthropoda</taxon>
        <taxon>Crustacea</taxon>
        <taxon>Multicrustacea</taxon>
        <taxon>Hexanauplia</taxon>
        <taxon>Copepoda</taxon>
        <taxon>Siphonostomatoida</taxon>
        <taxon>Caligidae</taxon>
        <taxon>Lepeophtheirus</taxon>
    </lineage>
</organism>
<reference evidence="1" key="1">
    <citation type="submission" date="2014-05" db="EMBL/GenBank/DDBJ databases">
        <authorList>
            <person name="Chronopoulou M."/>
        </authorList>
    </citation>
    <scope>NUCLEOTIDE SEQUENCE</scope>
    <source>
        <tissue evidence="1">Whole organism</tissue>
    </source>
</reference>
<sequence length="79" mass="9273">MELYAPSKSKPHRQLERLTDRMVKALLLYTMTLVHILEQGYNQGQVCRLELTSAHSQDKLEFLGIEHQQHIQSIHQQCM</sequence>
<protein>
    <submittedName>
        <fullName evidence="1">Uncharacterized protein</fullName>
    </submittedName>
</protein>
<dbReference type="AlphaFoldDB" id="A0A0K2U7Q9"/>